<dbReference type="Gene3D" id="1.10.630.10">
    <property type="entry name" value="Cytochrome P450"/>
    <property type="match status" value="1"/>
</dbReference>
<gene>
    <name evidence="3" type="ORF">SAMN05216259_112158</name>
</gene>
<dbReference type="GO" id="GO:0004497">
    <property type="term" value="F:monooxygenase activity"/>
    <property type="evidence" value="ECO:0007669"/>
    <property type="project" value="InterPro"/>
</dbReference>
<dbReference type="InterPro" id="IPR036396">
    <property type="entry name" value="Cyt_P450_sf"/>
</dbReference>
<accession>A0A1H0MCP1</accession>
<proteinExistence type="inferred from homology"/>
<dbReference type="SUPFAM" id="SSF48264">
    <property type="entry name" value="Cytochrome P450"/>
    <property type="match status" value="1"/>
</dbReference>
<feature type="compositionally biased region" description="Polar residues" evidence="2">
    <location>
        <begin position="1"/>
        <end position="12"/>
    </location>
</feature>
<reference evidence="3 4" key="1">
    <citation type="submission" date="2016-10" db="EMBL/GenBank/DDBJ databases">
        <authorList>
            <person name="de Groot N.N."/>
        </authorList>
    </citation>
    <scope>NUCLEOTIDE SEQUENCE [LARGE SCALE GENOMIC DNA]</scope>
    <source>
        <strain evidence="3 4">CGMCC 4.2022</strain>
    </source>
</reference>
<feature type="region of interest" description="Disordered" evidence="2">
    <location>
        <begin position="182"/>
        <end position="204"/>
    </location>
</feature>
<evidence type="ECO:0000313" key="4">
    <source>
        <dbReference type="Proteomes" id="UP000199341"/>
    </source>
</evidence>
<feature type="region of interest" description="Disordered" evidence="2">
    <location>
        <begin position="1"/>
        <end position="27"/>
    </location>
</feature>
<sequence>MAGTANTEGSRASSRDGAGTDGGAGAAVGPAAAANTVVPGDDAERRHAVGEIMARLRGDRAPVGGTFHRTPAELARIAPVVAVAPGLTVVTAAREARALLADPRLLVGSDEPAVPAVRVSPVGEIDALYHAMFSLQDGASHARLRQVVAPYFSLGAAQATEPAITALVERTWDEAVSAGSGSVSAAGATESGSEGASGPVAAEHEPAPAGFDLVAAFADPLPIRLARTTMGLPVEDEPQLMSWARLLRDQLSPQQTGGVAPDVERAAVAGTARLRGYAERAIAEAADGPLHAIAAASRAGNIRPHEAVGLFVLLLVNGLETLSQALVQAVRVVAADPAWLAAVRARPATALDAFRAALRTEPPLRMLARRAGCPVTIGGSRLALGGTAVVLLAAAVAEDAERAPGPPGAPGPRARQDGALAYGHGKHVCLGRHHADLVGAAVLRHLAARCARVDLLPGARPHRHVPVNGYAYLPVRPVPHAADPFTRERSA</sequence>
<evidence type="ECO:0000313" key="3">
    <source>
        <dbReference type="EMBL" id="SDO78189.1"/>
    </source>
</evidence>
<comment type="similarity">
    <text evidence="1">Belongs to the cytochrome P450 family.</text>
</comment>
<feature type="compositionally biased region" description="Low complexity" evidence="2">
    <location>
        <begin position="182"/>
        <end position="198"/>
    </location>
</feature>
<name>A0A1H0MCP1_9ACTN</name>
<dbReference type="Proteomes" id="UP000199341">
    <property type="component" value="Unassembled WGS sequence"/>
</dbReference>
<evidence type="ECO:0000256" key="2">
    <source>
        <dbReference type="SAM" id="MobiDB-lite"/>
    </source>
</evidence>
<dbReference type="RefSeq" id="WP_093786959.1">
    <property type="nucleotide sequence ID" value="NZ_FNIE01000012.1"/>
</dbReference>
<evidence type="ECO:0000256" key="1">
    <source>
        <dbReference type="ARBA" id="ARBA00010617"/>
    </source>
</evidence>
<keyword evidence="4" id="KW-1185">Reference proteome</keyword>
<dbReference type="OrthoDB" id="3861479at2"/>
<protein>
    <submittedName>
        <fullName evidence="3">Cytochrome P450</fullName>
    </submittedName>
</protein>
<dbReference type="GO" id="GO:0020037">
    <property type="term" value="F:heme binding"/>
    <property type="evidence" value="ECO:0007669"/>
    <property type="project" value="InterPro"/>
</dbReference>
<organism evidence="3 4">
    <name type="scientific">Actinacidiphila guanduensis</name>
    <dbReference type="NCBI Taxonomy" id="310781"/>
    <lineage>
        <taxon>Bacteria</taxon>
        <taxon>Bacillati</taxon>
        <taxon>Actinomycetota</taxon>
        <taxon>Actinomycetes</taxon>
        <taxon>Kitasatosporales</taxon>
        <taxon>Streptomycetaceae</taxon>
        <taxon>Actinacidiphila</taxon>
    </lineage>
</organism>
<dbReference type="STRING" id="310781.SAMN05216259_112158"/>
<dbReference type="AlphaFoldDB" id="A0A1H0MCP1"/>
<dbReference type="PANTHER" id="PTHR46696">
    <property type="entry name" value="P450, PUTATIVE (EUROFUNG)-RELATED"/>
    <property type="match status" value="1"/>
</dbReference>
<dbReference type="GO" id="GO:0005506">
    <property type="term" value="F:iron ion binding"/>
    <property type="evidence" value="ECO:0007669"/>
    <property type="project" value="InterPro"/>
</dbReference>
<dbReference type="GO" id="GO:0016705">
    <property type="term" value="F:oxidoreductase activity, acting on paired donors, with incorporation or reduction of molecular oxygen"/>
    <property type="evidence" value="ECO:0007669"/>
    <property type="project" value="InterPro"/>
</dbReference>
<dbReference type="PANTHER" id="PTHR46696:SF1">
    <property type="entry name" value="CYTOCHROME P450 YJIB-RELATED"/>
    <property type="match status" value="1"/>
</dbReference>
<dbReference type="EMBL" id="FNIE01000012">
    <property type="protein sequence ID" value="SDO78189.1"/>
    <property type="molecule type" value="Genomic_DNA"/>
</dbReference>